<name>A0A3N4INP4_ASCIM</name>
<keyword evidence="3" id="KW-1185">Reference proteome</keyword>
<feature type="region of interest" description="Disordered" evidence="1">
    <location>
        <begin position="1"/>
        <end position="36"/>
    </location>
</feature>
<dbReference type="AlphaFoldDB" id="A0A3N4INP4"/>
<sequence length="294" mass="33902">MHETSASDGWNHDDWTEGSIGGSELEVEGEEPWSEPPIELHRRDVKAYLEGKSTSEAVIISRELQATIRDAYAFLPDPPGPPGVLYYKDSEIKLYDSDLFRALCAYAEPDYPQPFRGTVERMLLFYVQEFYPYCLTLITHADSTELQQFRNTFSNLLSAFLNPIESGAYSYVYGGRCIRQLQWRYKAGLLREAQIHLINRTLIRSIACVRSLMDLHPVDARIELDDLRDFEDARVQIWHGVNNMVVFFCGARFRSERLETLILKYLDDGEDANEDVVWGIKALGHMMLRPTIDY</sequence>
<organism evidence="2 3">
    <name type="scientific">Ascobolus immersus RN42</name>
    <dbReference type="NCBI Taxonomy" id="1160509"/>
    <lineage>
        <taxon>Eukaryota</taxon>
        <taxon>Fungi</taxon>
        <taxon>Dikarya</taxon>
        <taxon>Ascomycota</taxon>
        <taxon>Pezizomycotina</taxon>
        <taxon>Pezizomycetes</taxon>
        <taxon>Pezizales</taxon>
        <taxon>Ascobolaceae</taxon>
        <taxon>Ascobolus</taxon>
    </lineage>
</organism>
<reference evidence="2 3" key="1">
    <citation type="journal article" date="2018" name="Nat. Ecol. Evol.">
        <title>Pezizomycetes genomes reveal the molecular basis of ectomycorrhizal truffle lifestyle.</title>
        <authorList>
            <person name="Murat C."/>
            <person name="Payen T."/>
            <person name="Noel B."/>
            <person name="Kuo A."/>
            <person name="Morin E."/>
            <person name="Chen J."/>
            <person name="Kohler A."/>
            <person name="Krizsan K."/>
            <person name="Balestrini R."/>
            <person name="Da Silva C."/>
            <person name="Montanini B."/>
            <person name="Hainaut M."/>
            <person name="Levati E."/>
            <person name="Barry K.W."/>
            <person name="Belfiori B."/>
            <person name="Cichocki N."/>
            <person name="Clum A."/>
            <person name="Dockter R.B."/>
            <person name="Fauchery L."/>
            <person name="Guy J."/>
            <person name="Iotti M."/>
            <person name="Le Tacon F."/>
            <person name="Lindquist E.A."/>
            <person name="Lipzen A."/>
            <person name="Malagnac F."/>
            <person name="Mello A."/>
            <person name="Molinier V."/>
            <person name="Miyauchi S."/>
            <person name="Poulain J."/>
            <person name="Riccioni C."/>
            <person name="Rubini A."/>
            <person name="Sitrit Y."/>
            <person name="Splivallo R."/>
            <person name="Traeger S."/>
            <person name="Wang M."/>
            <person name="Zifcakova L."/>
            <person name="Wipf D."/>
            <person name="Zambonelli A."/>
            <person name="Paolocci F."/>
            <person name="Nowrousian M."/>
            <person name="Ottonello S."/>
            <person name="Baldrian P."/>
            <person name="Spatafora J.W."/>
            <person name="Henrissat B."/>
            <person name="Nagy L.G."/>
            <person name="Aury J.M."/>
            <person name="Wincker P."/>
            <person name="Grigoriev I.V."/>
            <person name="Bonfante P."/>
            <person name="Martin F.M."/>
        </authorList>
    </citation>
    <scope>NUCLEOTIDE SEQUENCE [LARGE SCALE GENOMIC DNA]</scope>
    <source>
        <strain evidence="2 3">RN42</strain>
    </source>
</reference>
<proteinExistence type="predicted"/>
<gene>
    <name evidence="2" type="ORF">BJ508DRAFT_358745</name>
</gene>
<dbReference type="Proteomes" id="UP000275078">
    <property type="component" value="Unassembled WGS sequence"/>
</dbReference>
<feature type="compositionally biased region" description="Basic and acidic residues" evidence="1">
    <location>
        <begin position="1"/>
        <end position="15"/>
    </location>
</feature>
<evidence type="ECO:0000313" key="2">
    <source>
        <dbReference type="EMBL" id="RPA85821.1"/>
    </source>
</evidence>
<dbReference type="EMBL" id="ML119652">
    <property type="protein sequence ID" value="RPA85821.1"/>
    <property type="molecule type" value="Genomic_DNA"/>
</dbReference>
<accession>A0A3N4INP4</accession>
<evidence type="ECO:0000256" key="1">
    <source>
        <dbReference type="SAM" id="MobiDB-lite"/>
    </source>
</evidence>
<protein>
    <submittedName>
        <fullName evidence="2">Uncharacterized protein</fullName>
    </submittedName>
</protein>
<evidence type="ECO:0000313" key="3">
    <source>
        <dbReference type="Proteomes" id="UP000275078"/>
    </source>
</evidence>